<protein>
    <submittedName>
        <fullName evidence="2">Uncharacterized protein</fullName>
    </submittedName>
</protein>
<dbReference type="SUPFAM" id="SSF50370">
    <property type="entry name" value="Ricin B-like lectins"/>
    <property type="match status" value="1"/>
</dbReference>
<evidence type="ECO:0000313" key="3">
    <source>
        <dbReference type="Proteomes" id="UP000195880"/>
    </source>
</evidence>
<dbReference type="EMBL" id="CP021748">
    <property type="protein sequence ID" value="ARX89476.1"/>
    <property type="molecule type" value="Genomic_DNA"/>
</dbReference>
<dbReference type="AlphaFoldDB" id="A0A1Z1WSQ5"/>
<keyword evidence="3" id="KW-1185">Reference proteome</keyword>
<accession>A0A1Z1WSQ5</accession>
<proteinExistence type="predicted"/>
<organism evidence="2 3">
    <name type="scientific">Streptomyces alboflavus</name>
    <dbReference type="NCBI Taxonomy" id="67267"/>
    <lineage>
        <taxon>Bacteria</taxon>
        <taxon>Bacillati</taxon>
        <taxon>Actinomycetota</taxon>
        <taxon>Actinomycetes</taxon>
        <taxon>Kitasatosporales</taxon>
        <taxon>Streptomycetaceae</taxon>
        <taxon>Streptomyces</taxon>
    </lineage>
</organism>
<dbReference type="Proteomes" id="UP000195880">
    <property type="component" value="Chromosome"/>
</dbReference>
<keyword evidence="1" id="KW-0732">Signal</keyword>
<feature type="signal peptide" evidence="1">
    <location>
        <begin position="1"/>
        <end position="39"/>
    </location>
</feature>
<reference evidence="2 3" key="1">
    <citation type="submission" date="2017-05" db="EMBL/GenBank/DDBJ databases">
        <title>Streptomyces alboflavus Genome sequencing and assembly.</title>
        <authorList>
            <person name="Wang Y."/>
            <person name="Du B."/>
            <person name="Ding Y."/>
            <person name="Liu H."/>
            <person name="Hou Q."/>
            <person name="Liu K."/>
            <person name="Wang C."/>
            <person name="Yao L."/>
        </authorList>
    </citation>
    <scope>NUCLEOTIDE SEQUENCE [LARGE SCALE GENOMIC DNA]</scope>
    <source>
        <strain evidence="2 3">MDJK44</strain>
    </source>
</reference>
<dbReference type="PROSITE" id="PS50231">
    <property type="entry name" value="RICIN_B_LECTIN"/>
    <property type="match status" value="1"/>
</dbReference>
<sequence length="171" mass="18218">MGLLRTAGPRRTLRRTAATASAAAMFLGLALLGGNPAEAASWGHWVSVSKDKCLTVFSNDVVNLAPCEAGRSDQLWDPEPIAGYDRIIRSAAGGCLWARPLAGSVYAYRGDCDTNDPAKVFVLFSASVAARAQGAGRMTETQAWGNQVVVFSTTVSINDPRSHWSYRPQSG</sequence>
<dbReference type="RefSeq" id="WP_087887281.1">
    <property type="nucleotide sequence ID" value="NZ_CP021748.1"/>
</dbReference>
<dbReference type="InterPro" id="IPR035992">
    <property type="entry name" value="Ricin_B-like_lectins"/>
</dbReference>
<dbReference type="KEGG" id="salf:SMD44_08963"/>
<gene>
    <name evidence="2" type="ORF">SMD44_08963</name>
</gene>
<feature type="chain" id="PRO_5012238495" evidence="1">
    <location>
        <begin position="40"/>
        <end position="171"/>
    </location>
</feature>
<dbReference type="Gene3D" id="2.80.10.50">
    <property type="match status" value="1"/>
</dbReference>
<evidence type="ECO:0000256" key="1">
    <source>
        <dbReference type="SAM" id="SignalP"/>
    </source>
</evidence>
<evidence type="ECO:0000313" key="2">
    <source>
        <dbReference type="EMBL" id="ARX89476.1"/>
    </source>
</evidence>
<name>A0A1Z1WSQ5_9ACTN</name>